<reference evidence="3 4" key="1">
    <citation type="submission" date="2020-08" db="EMBL/GenBank/DDBJ databases">
        <title>Genomic Encyclopedia of Type Strains, Phase IV (KMG-IV): sequencing the most valuable type-strain genomes for metagenomic binning, comparative biology and taxonomic classification.</title>
        <authorList>
            <person name="Goeker M."/>
        </authorList>
    </citation>
    <scope>NUCLEOTIDE SEQUENCE [LARGE SCALE GENOMIC DNA]</scope>
    <source>
        <strain evidence="3 4">DSM 105074</strain>
    </source>
</reference>
<name>A0A840TUJ3_9BACT</name>
<feature type="domain" description="Uncharacterized protein TP-0789" evidence="2">
    <location>
        <begin position="90"/>
        <end position="240"/>
    </location>
</feature>
<feature type="signal peptide" evidence="1">
    <location>
        <begin position="1"/>
        <end position="24"/>
    </location>
</feature>
<dbReference type="AlphaFoldDB" id="A0A840TUJ3"/>
<evidence type="ECO:0000256" key="1">
    <source>
        <dbReference type="SAM" id="SignalP"/>
    </source>
</evidence>
<evidence type="ECO:0000313" key="4">
    <source>
        <dbReference type="Proteomes" id="UP000557307"/>
    </source>
</evidence>
<feature type="chain" id="PRO_5032759078" evidence="1">
    <location>
        <begin position="25"/>
        <end position="244"/>
    </location>
</feature>
<gene>
    <name evidence="3" type="ORF">HNQ92_003494</name>
</gene>
<accession>A0A840TUJ3</accession>
<dbReference type="InterPro" id="IPR033399">
    <property type="entry name" value="TP_0789-like"/>
</dbReference>
<organism evidence="3 4">
    <name type="scientific">Rhabdobacter roseus</name>
    <dbReference type="NCBI Taxonomy" id="1655419"/>
    <lineage>
        <taxon>Bacteria</taxon>
        <taxon>Pseudomonadati</taxon>
        <taxon>Bacteroidota</taxon>
        <taxon>Cytophagia</taxon>
        <taxon>Cytophagales</taxon>
        <taxon>Cytophagaceae</taxon>
        <taxon>Rhabdobacter</taxon>
    </lineage>
</organism>
<proteinExistence type="predicted"/>
<dbReference type="EMBL" id="JACHGF010000005">
    <property type="protein sequence ID" value="MBB5285337.1"/>
    <property type="molecule type" value="Genomic_DNA"/>
</dbReference>
<dbReference type="Gene3D" id="2.50.20.10">
    <property type="entry name" value="Lipoprotein localisation LolA/LolB/LppX"/>
    <property type="match status" value="1"/>
</dbReference>
<keyword evidence="3" id="KW-0449">Lipoprotein</keyword>
<evidence type="ECO:0000259" key="2">
    <source>
        <dbReference type="Pfam" id="PF17131"/>
    </source>
</evidence>
<sequence length="244" mass="26170">MRNYLMIRLLCVALLATALRTASAQTVDEVIDKHIAAMGGASKLASLKSMKMEAAAQVMGMEFPSSTTVVQGRGLRSETTVQGMTIVNALDGDKGWMINPMAGQNTAVALPEEQVKLSAGQLDLTGLYNYKQKGHTAQLAGEDKVNGAPVYVVKVKLNNGMETTHYISKETNYILKTATNVQAEGQNMVVNTSFSNFKQVDGLTLPFTTEIESAAMPGGAMTMTIKSVQVNPTVDESIFAMPKN</sequence>
<comment type="caution">
    <text evidence="3">The sequence shown here is derived from an EMBL/GenBank/DDBJ whole genome shotgun (WGS) entry which is preliminary data.</text>
</comment>
<protein>
    <submittedName>
        <fullName evidence="3">Outer membrane lipoprotein-sorting protein</fullName>
    </submittedName>
</protein>
<dbReference type="Pfam" id="PF17131">
    <property type="entry name" value="LolA_like"/>
    <property type="match status" value="1"/>
</dbReference>
<evidence type="ECO:0000313" key="3">
    <source>
        <dbReference type="EMBL" id="MBB5285337.1"/>
    </source>
</evidence>
<keyword evidence="1" id="KW-0732">Signal</keyword>
<keyword evidence="4" id="KW-1185">Reference proteome</keyword>
<dbReference type="RefSeq" id="WP_184175387.1">
    <property type="nucleotide sequence ID" value="NZ_JACHGF010000005.1"/>
</dbReference>
<dbReference type="Proteomes" id="UP000557307">
    <property type="component" value="Unassembled WGS sequence"/>
</dbReference>